<feature type="transmembrane region" description="Helical" evidence="1">
    <location>
        <begin position="111"/>
        <end position="131"/>
    </location>
</feature>
<dbReference type="Proteomes" id="UP000265719">
    <property type="component" value="Chromosome"/>
</dbReference>
<name>A0AA97LZ96_9ACTN</name>
<dbReference type="KEGG" id="thao:NI17_005080"/>
<keyword evidence="1" id="KW-1133">Transmembrane helix</keyword>
<keyword evidence="1" id="KW-0472">Membrane</keyword>
<evidence type="ECO:0000313" key="3">
    <source>
        <dbReference type="Proteomes" id="UP000265719"/>
    </source>
</evidence>
<keyword evidence="1" id="KW-0812">Transmembrane</keyword>
<evidence type="ECO:0000256" key="1">
    <source>
        <dbReference type="SAM" id="Phobius"/>
    </source>
</evidence>
<accession>A0AA97LZ96</accession>
<dbReference type="AlphaFoldDB" id="A0AA97LZ96"/>
<keyword evidence="3" id="KW-1185">Reference proteome</keyword>
<reference evidence="2" key="1">
    <citation type="submission" date="2020-10" db="EMBL/GenBank/DDBJ databases">
        <title>De novo genome project of the cellulose decomposer Thermobifida halotolerans type strain.</title>
        <authorList>
            <person name="Nagy I."/>
            <person name="Horvath B."/>
            <person name="Kukolya J."/>
            <person name="Nagy I."/>
            <person name="Orsini M."/>
        </authorList>
    </citation>
    <scope>NUCLEOTIDE SEQUENCE</scope>
    <source>
        <strain evidence="2">DSM 44931</strain>
    </source>
</reference>
<feature type="transmembrane region" description="Helical" evidence="1">
    <location>
        <begin position="137"/>
        <end position="157"/>
    </location>
</feature>
<sequence>MTVLAFLWALGASAGLVDTMSMLLGIGASMLVTVVVLMIATRMGFSETPETPVSARQGRRFTLVGVLQVVVIAAVVVVLVLLGLPEFVPAGVCLVVGAHFFPLAAVFGRSLYVWTGVLLCGIAGAGAALALSGDAELSRTAVGFAAAGVLWVSALFVSRPHRDRSGSGVRETV</sequence>
<dbReference type="RefSeq" id="WP_243597619.1">
    <property type="nucleotide sequence ID" value="NZ_CP063196.1"/>
</dbReference>
<gene>
    <name evidence="2" type="ORF">NI17_005080</name>
</gene>
<feature type="transmembrane region" description="Helical" evidence="1">
    <location>
        <begin position="24"/>
        <end position="40"/>
    </location>
</feature>
<proteinExistence type="predicted"/>
<evidence type="ECO:0000313" key="2">
    <source>
        <dbReference type="EMBL" id="UOE20593.1"/>
    </source>
</evidence>
<protein>
    <submittedName>
        <fullName evidence="2">Uncharacterized protein</fullName>
    </submittedName>
</protein>
<organism evidence="2 3">
    <name type="scientific">Thermobifida halotolerans</name>
    <dbReference type="NCBI Taxonomy" id="483545"/>
    <lineage>
        <taxon>Bacteria</taxon>
        <taxon>Bacillati</taxon>
        <taxon>Actinomycetota</taxon>
        <taxon>Actinomycetes</taxon>
        <taxon>Streptosporangiales</taxon>
        <taxon>Nocardiopsidaceae</taxon>
        <taxon>Thermobifida</taxon>
    </lineage>
</organism>
<dbReference type="EMBL" id="CP063196">
    <property type="protein sequence ID" value="UOE20593.1"/>
    <property type="molecule type" value="Genomic_DNA"/>
</dbReference>
<feature type="transmembrane region" description="Helical" evidence="1">
    <location>
        <begin position="61"/>
        <end position="81"/>
    </location>
</feature>
<feature type="transmembrane region" description="Helical" evidence="1">
    <location>
        <begin position="87"/>
        <end position="104"/>
    </location>
</feature>